<dbReference type="EMBL" id="CCKQ01003849">
    <property type="protein sequence ID" value="CDW74985.1"/>
    <property type="molecule type" value="Genomic_DNA"/>
</dbReference>
<organism evidence="1 2">
    <name type="scientific">Stylonychia lemnae</name>
    <name type="common">Ciliate</name>
    <dbReference type="NCBI Taxonomy" id="5949"/>
    <lineage>
        <taxon>Eukaryota</taxon>
        <taxon>Sar</taxon>
        <taxon>Alveolata</taxon>
        <taxon>Ciliophora</taxon>
        <taxon>Intramacronucleata</taxon>
        <taxon>Spirotrichea</taxon>
        <taxon>Stichotrichia</taxon>
        <taxon>Sporadotrichida</taxon>
        <taxon>Oxytrichidae</taxon>
        <taxon>Stylonychinae</taxon>
        <taxon>Stylonychia</taxon>
    </lineage>
</organism>
<dbReference type="InParanoid" id="A0A077ZYM2"/>
<proteinExistence type="predicted"/>
<evidence type="ECO:0000313" key="1">
    <source>
        <dbReference type="EMBL" id="CDW74985.1"/>
    </source>
</evidence>
<sequence>MGCNFSDVHQLPWESIQFKRFKDSKLNEYFSYIRKTFITDLLQFSSQISKDRQKLLKNLQMDVLDLHYEHPYNPALFYALNTYCDGSMVEQLNLKFCDIMPYADLNVLKLSDEMRSYWKEFSLFVGSLCDREKDLDQLDEQYTFVYQDTLTIIKQFHPNINLDPSSDTISADKLINYNIYQLRLCRDCIKHCYHQLNRDFKGLKDAIHEIQTTPKTMRRIATVCKVDNLSQPWECYTKVARLRNLNIIPHKEIEYEIINKQIYAEKQKKQKLKYLKFIKKQHNFDIKEGLDQEEIELLKDKIALTMRKLPSLIGIDNIDKMAKRKLLNVNMDKTPFKNQKSKQQNNLINQSEMKLVQYDVDETNITQGNMLHDNTRLIDNSRMNINEISPNKDGFEDVSIIDHLNYSRQKTRSAGGKSKKRLARKPIDLPSINILPIDLKPVSIKDDAYLYNIDFAPNSFQMAQRRQITPINQQKIQLFDQDFQVKRRVHKDDNDFLKRDSILLLNQNNDQQAIKNSTFTNLDPNINEGNNHFLL</sequence>
<accession>A0A077ZYM2</accession>
<protein>
    <submittedName>
        <fullName evidence="1">Uncharacterized protein</fullName>
    </submittedName>
</protein>
<name>A0A077ZYM2_STYLE</name>
<keyword evidence="2" id="KW-1185">Reference proteome</keyword>
<dbReference type="AlphaFoldDB" id="A0A077ZYM2"/>
<reference evidence="1 2" key="1">
    <citation type="submission" date="2014-06" db="EMBL/GenBank/DDBJ databases">
        <authorList>
            <person name="Swart Estienne"/>
        </authorList>
    </citation>
    <scope>NUCLEOTIDE SEQUENCE [LARGE SCALE GENOMIC DNA]</scope>
    <source>
        <strain evidence="1 2">130c</strain>
    </source>
</reference>
<gene>
    <name evidence="1" type="primary">Contig830.g905</name>
    <name evidence="1" type="ORF">STYLEM_3970</name>
</gene>
<evidence type="ECO:0000313" key="2">
    <source>
        <dbReference type="Proteomes" id="UP000039865"/>
    </source>
</evidence>
<dbReference type="Proteomes" id="UP000039865">
    <property type="component" value="Unassembled WGS sequence"/>
</dbReference>